<dbReference type="PANTHER" id="PTHR46601:SF2">
    <property type="entry name" value="UBIQUITIN-LIKE PROTEASE FAMILY PROFILE DOMAIN-CONTAINING PROTEIN"/>
    <property type="match status" value="1"/>
</dbReference>
<feature type="compositionally biased region" description="Basic residues" evidence="2">
    <location>
        <begin position="114"/>
        <end position="127"/>
    </location>
</feature>
<dbReference type="EMBL" id="CP111022">
    <property type="protein sequence ID" value="WAR20385.1"/>
    <property type="molecule type" value="Genomic_DNA"/>
</dbReference>
<evidence type="ECO:0000313" key="3">
    <source>
        <dbReference type="EMBL" id="WAR20385.1"/>
    </source>
</evidence>
<dbReference type="Proteomes" id="UP001164746">
    <property type="component" value="Chromosome 11"/>
</dbReference>
<gene>
    <name evidence="3" type="ORF">MAR_002223</name>
</gene>
<dbReference type="PANTHER" id="PTHR46601">
    <property type="entry name" value="ULP_PROTEASE DOMAIN-CONTAINING PROTEIN"/>
    <property type="match status" value="1"/>
</dbReference>
<proteinExistence type="predicted"/>
<feature type="region of interest" description="Disordered" evidence="2">
    <location>
        <begin position="109"/>
        <end position="155"/>
    </location>
</feature>
<evidence type="ECO:0000256" key="1">
    <source>
        <dbReference type="SAM" id="Coils"/>
    </source>
</evidence>
<feature type="coiled-coil region" evidence="1">
    <location>
        <begin position="5"/>
        <end position="61"/>
    </location>
</feature>
<accession>A0ABY7FE79</accession>
<evidence type="ECO:0000256" key="2">
    <source>
        <dbReference type="SAM" id="MobiDB-lite"/>
    </source>
</evidence>
<organism evidence="3 4">
    <name type="scientific">Mya arenaria</name>
    <name type="common">Soft-shell clam</name>
    <dbReference type="NCBI Taxonomy" id="6604"/>
    <lineage>
        <taxon>Eukaryota</taxon>
        <taxon>Metazoa</taxon>
        <taxon>Spiralia</taxon>
        <taxon>Lophotrochozoa</taxon>
        <taxon>Mollusca</taxon>
        <taxon>Bivalvia</taxon>
        <taxon>Autobranchia</taxon>
        <taxon>Heteroconchia</taxon>
        <taxon>Euheterodonta</taxon>
        <taxon>Imparidentia</taxon>
        <taxon>Neoheterodontei</taxon>
        <taxon>Myida</taxon>
        <taxon>Myoidea</taxon>
        <taxon>Myidae</taxon>
        <taxon>Mya</taxon>
    </lineage>
</organism>
<name>A0ABY7FE79_MYAAR</name>
<protein>
    <submittedName>
        <fullName evidence="3">Uncharacterized protein</fullName>
    </submittedName>
</protein>
<sequence length="867" mass="100305">TQERIDSVRNLITSLDNQIARTERLINQVQISDSVTVREELESLKSTVEAKKEQRDLFMRQIEWLLLLENDQRCGAKGKRDQTRGVQKERKGKIQKKALGQLKPIKDLTEREKRQKRRNWKTHAKNKRDKENTSICTPPNSPEGLQPIPQQQQQQQCNKVRGRRKKNLNRSRAYRAQFRLKVELNKERRLKNKFKTRYYRLIRSQKEDDVEETVKNIMSSQKTMKSTLTLYCLLVNNLRTKYASSNRKTKQIMKSLVFRESMLRKYKVKSCTGKATGISMREIRTRESNFRLKQIAIRRTIKSFFTRDDNSRFKAGKKSTRTKRKRKMQVRLLNDTIANLHQKYLFENKSKISYSLFARLKPFWVIQASENDRQTYLCKVHENPLMKLNKLNFEKAIEHRDLRKLIKDITRNDRQKSCMYRTCDRCKDNKIKTCTDNANINSGKNSHLEGLEVKTNREKGTTGTISTLVDELQTDIERLARHEFNIAHQYITLKKLKETCKDDELIMHVDFSENYQSKLTEEIQSMHFGGSKRQISIHTGVAYVHNKTISFATISDTLSHAPPAIWAHLQPIILNLKDTYPRLKKLHMISDGPTTQYRCKTNFYLFATKLIDLDFSEGGSWNFMEAGYGKGAPDGVGAALKRNADALVNTHDRDVICAADLVDGLQLQKSTILAVEVKENDVILQEQTIPLAVSPVPQTMKLHHITCKEKGVVSSRVLSCFCSENCSCYDPVTTRFDVNMHESSMTEGTTVSMLPESVSNKDSVLVVPVSLDESLIDRFCVVDYDGRPYPGKIVDVDDNNIEVSAMHCIGDNIFFWPLTPDVIWYEGVKVVTLLNNEPSLVTTRHRAIDKTVWEAIVKRWNFNTCIC</sequence>
<evidence type="ECO:0000313" key="4">
    <source>
        <dbReference type="Proteomes" id="UP001164746"/>
    </source>
</evidence>
<feature type="non-terminal residue" evidence="3">
    <location>
        <position position="1"/>
    </location>
</feature>
<reference evidence="3" key="1">
    <citation type="submission" date="2022-11" db="EMBL/GenBank/DDBJ databases">
        <title>Centuries of genome instability and evolution in soft-shell clam transmissible cancer (bioRxiv).</title>
        <authorList>
            <person name="Hart S.F.M."/>
            <person name="Yonemitsu M.A."/>
            <person name="Giersch R.M."/>
            <person name="Beal B.F."/>
            <person name="Arriagada G."/>
            <person name="Davis B.W."/>
            <person name="Ostrander E.A."/>
            <person name="Goff S.P."/>
            <person name="Metzger M.J."/>
        </authorList>
    </citation>
    <scope>NUCLEOTIDE SEQUENCE</scope>
    <source>
        <strain evidence="3">MELC-2E11</strain>
        <tissue evidence="3">Siphon/mantle</tissue>
    </source>
</reference>
<keyword evidence="1" id="KW-0175">Coiled coil</keyword>
<keyword evidence="4" id="KW-1185">Reference proteome</keyword>